<proteinExistence type="predicted"/>
<dbReference type="Proteomes" id="UP001501692">
    <property type="component" value="Unassembled WGS sequence"/>
</dbReference>
<dbReference type="InterPro" id="IPR045767">
    <property type="entry name" value="DUF6134"/>
</dbReference>
<keyword evidence="2" id="KW-1185">Reference proteome</keyword>
<evidence type="ECO:0000313" key="2">
    <source>
        <dbReference type="Proteomes" id="UP001501692"/>
    </source>
</evidence>
<organism evidence="1 2">
    <name type="scientific">Algibacter aquimarinus</name>
    <dbReference type="NCBI Taxonomy" id="1136748"/>
    <lineage>
        <taxon>Bacteria</taxon>
        <taxon>Pseudomonadati</taxon>
        <taxon>Bacteroidota</taxon>
        <taxon>Flavobacteriia</taxon>
        <taxon>Flavobacteriales</taxon>
        <taxon>Flavobacteriaceae</taxon>
        <taxon>Algibacter</taxon>
    </lineage>
</organism>
<dbReference type="RefSeq" id="WP_345165370.1">
    <property type="nucleotide sequence ID" value="NZ_BAABJK010000004.1"/>
</dbReference>
<name>A0ABP9H8D0_9FLAO</name>
<gene>
    <name evidence="1" type="ORF">GCM10023315_10510</name>
</gene>
<dbReference type="EMBL" id="BAABJK010000004">
    <property type="protein sequence ID" value="GAA4963738.1"/>
    <property type="molecule type" value="Genomic_DNA"/>
</dbReference>
<protein>
    <submittedName>
        <fullName evidence="1">Uncharacterized protein</fullName>
    </submittedName>
</protein>
<reference evidence="2" key="1">
    <citation type="journal article" date="2019" name="Int. J. Syst. Evol. Microbiol.">
        <title>The Global Catalogue of Microorganisms (GCM) 10K type strain sequencing project: providing services to taxonomists for standard genome sequencing and annotation.</title>
        <authorList>
            <consortium name="The Broad Institute Genomics Platform"/>
            <consortium name="The Broad Institute Genome Sequencing Center for Infectious Disease"/>
            <person name="Wu L."/>
            <person name="Ma J."/>
        </authorList>
    </citation>
    <scope>NUCLEOTIDE SEQUENCE [LARGE SCALE GENOMIC DNA]</scope>
    <source>
        <strain evidence="2">JCM 18287</strain>
    </source>
</reference>
<dbReference type="Pfam" id="PF19630">
    <property type="entry name" value="DUF6134"/>
    <property type="match status" value="1"/>
</dbReference>
<evidence type="ECO:0000313" key="1">
    <source>
        <dbReference type="EMBL" id="GAA4963738.1"/>
    </source>
</evidence>
<sequence>MIPALILYLIKQFKRKSNSSKNSNAIKRLSAKLKSILFLVAITSFFAFTNIEERKALTYNILKNNKVIGVIKIDKSALADSVVYTLESEIKAKFLFKFNITGKEKSIYRNGKLVYSSVFRTLNKKPKTNHEIVLKDGKYQLHSSKTLQNLELDLVKQNLITLYFKEPIGVTSIFCDNLMKTVLIKSLGNSKYKVDFSNGKYNVFHYKDGKCIKIEAVSTLFSVTLIPTIL</sequence>
<accession>A0ABP9H8D0</accession>
<comment type="caution">
    <text evidence="1">The sequence shown here is derived from an EMBL/GenBank/DDBJ whole genome shotgun (WGS) entry which is preliminary data.</text>
</comment>